<evidence type="ECO:0000256" key="8">
    <source>
        <dbReference type="ARBA" id="ARBA00022898"/>
    </source>
</evidence>
<dbReference type="Proteomes" id="UP001177744">
    <property type="component" value="Unassembled WGS sequence"/>
</dbReference>
<evidence type="ECO:0000256" key="2">
    <source>
        <dbReference type="ARBA" id="ARBA00004998"/>
    </source>
</evidence>
<evidence type="ECO:0000256" key="6">
    <source>
        <dbReference type="ARBA" id="ARBA00022576"/>
    </source>
</evidence>
<dbReference type="InterPro" id="IPR005814">
    <property type="entry name" value="Aminotrans_3"/>
</dbReference>
<protein>
    <recommendedName>
        <fullName evidence="12">Ornithine aminotransferase, mitochondrial</fullName>
        <ecNumber evidence="5">2.6.1.13</ecNumber>
    </recommendedName>
    <alternativeName>
        <fullName evidence="9">Ornithine--oxo-acid aminotransferase</fullName>
    </alternativeName>
</protein>
<dbReference type="CDD" id="cd00610">
    <property type="entry name" value="OAT_like"/>
    <property type="match status" value="1"/>
</dbReference>
<gene>
    <name evidence="13" type="ORF">QTO34_005752</name>
</gene>
<evidence type="ECO:0000256" key="4">
    <source>
        <dbReference type="ARBA" id="ARBA00011643"/>
    </source>
</evidence>
<dbReference type="GO" id="GO:0030170">
    <property type="term" value="F:pyridoxal phosphate binding"/>
    <property type="evidence" value="ECO:0007669"/>
    <property type="project" value="InterPro"/>
</dbReference>
<evidence type="ECO:0000256" key="9">
    <source>
        <dbReference type="ARBA" id="ARBA00030587"/>
    </source>
</evidence>
<dbReference type="PANTHER" id="PTHR11986">
    <property type="entry name" value="AMINOTRANSFERASE CLASS III"/>
    <property type="match status" value="1"/>
</dbReference>
<dbReference type="InterPro" id="IPR015421">
    <property type="entry name" value="PyrdxlP-dep_Trfase_major"/>
</dbReference>
<accession>A0AA40HLE7</accession>
<evidence type="ECO:0000313" key="13">
    <source>
        <dbReference type="EMBL" id="KAK1333369.1"/>
    </source>
</evidence>
<dbReference type="EC" id="2.6.1.13" evidence="5"/>
<dbReference type="GO" id="GO:0042802">
    <property type="term" value="F:identical protein binding"/>
    <property type="evidence" value="ECO:0007669"/>
    <property type="project" value="TreeGrafter"/>
</dbReference>
<dbReference type="InterPro" id="IPR049704">
    <property type="entry name" value="Aminotrans_3_PPA_site"/>
</dbReference>
<sequence>MEEGEKTQLCSISADKAQWLSPKDGIAAAGRKGSWSVRSCSEDTMLSTLARLQSVAARCRGAHTSVASATSVATKKTAQGPPSSEYVFERESKYGAHNYHPLPVALERGKGIYLWDVEGRKYFDFLSAYSAVNQGHCHPKIVDALKSQAEKLTLTSRAFYNNVLGEYEEYVTKLFNYHKVLPMNTGVEAGETACKLARRWGYTVKGIPKYKAKIVFAAGNFWGRTMSAISSSTDPSSYDGFGPFMPGFEIIPYNDLPALERALQDPNVAGFMVEPIQGEAGVIVPDPGYLMGVRELCTRHQVLFIADEIQTGLARTGRWLAVDHENVRPDLVLLGKALSGGLYPSLQKQLTSWSQRCCPGPMPCARCPGGGGRAGLSRREGGDVQLLLQSFCPVRCRLGVSAPGTGTRVFVGGVSSTDSPPGVAVLCDDDIMLTIKPGEHGSTYGGNPLGSRVAIAPSRAREQGARDGSPWASPSAVLEEENLAENADRMGALLRNELMKLPSDIVTAVRGKGLLNAIAIRETKDYDAWKVCLRLRDNGLLAKPTHGDIIRFAPPLVIKEDEVQEAVEIINKTILSF</sequence>
<evidence type="ECO:0000256" key="10">
    <source>
        <dbReference type="ARBA" id="ARBA00050762"/>
    </source>
</evidence>
<keyword evidence="14" id="KW-1185">Reference proteome</keyword>
<dbReference type="FunFam" id="3.90.1150.10:FF:000152">
    <property type="entry name" value="Ornithine aminotransferase"/>
    <property type="match status" value="2"/>
</dbReference>
<comment type="similarity">
    <text evidence="3">Belongs to the class-III pyridoxal-phosphate-dependent aminotransferase family.</text>
</comment>
<dbReference type="GO" id="GO:0019544">
    <property type="term" value="P:L-arginine catabolic process to L-glutamate"/>
    <property type="evidence" value="ECO:0007669"/>
    <property type="project" value="TreeGrafter"/>
</dbReference>
<comment type="caution">
    <text evidence="13">The sequence shown here is derived from an EMBL/GenBank/DDBJ whole genome shotgun (WGS) entry which is preliminary data.</text>
</comment>
<organism evidence="13 14">
    <name type="scientific">Cnephaeus nilssonii</name>
    <name type="common">Northern bat</name>
    <name type="synonym">Eptesicus nilssonii</name>
    <dbReference type="NCBI Taxonomy" id="3371016"/>
    <lineage>
        <taxon>Eukaryota</taxon>
        <taxon>Metazoa</taxon>
        <taxon>Chordata</taxon>
        <taxon>Craniata</taxon>
        <taxon>Vertebrata</taxon>
        <taxon>Euteleostomi</taxon>
        <taxon>Mammalia</taxon>
        <taxon>Eutheria</taxon>
        <taxon>Laurasiatheria</taxon>
        <taxon>Chiroptera</taxon>
        <taxon>Yangochiroptera</taxon>
        <taxon>Vespertilionidae</taxon>
        <taxon>Cnephaeus</taxon>
    </lineage>
</organism>
<keyword evidence="8" id="KW-0663">Pyridoxal phosphate</keyword>
<dbReference type="Gene3D" id="3.90.1150.10">
    <property type="entry name" value="Aspartate Aminotransferase, domain 1"/>
    <property type="match status" value="2"/>
</dbReference>
<dbReference type="InterPro" id="IPR010164">
    <property type="entry name" value="Orn_aminotrans"/>
</dbReference>
<evidence type="ECO:0000313" key="14">
    <source>
        <dbReference type="Proteomes" id="UP001177744"/>
    </source>
</evidence>
<reference evidence="13" key="1">
    <citation type="submission" date="2023-06" db="EMBL/GenBank/DDBJ databases">
        <title>Reference genome for the Northern bat (Eptesicus nilssonii), a most northern bat species.</title>
        <authorList>
            <person name="Laine V.N."/>
            <person name="Pulliainen A.T."/>
            <person name="Lilley T.M."/>
        </authorList>
    </citation>
    <scope>NUCLEOTIDE SEQUENCE</scope>
    <source>
        <strain evidence="13">BLF_Eptnil</strain>
        <tissue evidence="13">Kidney</tissue>
    </source>
</reference>
<dbReference type="SUPFAM" id="SSF53383">
    <property type="entry name" value="PLP-dependent transferases"/>
    <property type="match status" value="2"/>
</dbReference>
<evidence type="ECO:0000256" key="3">
    <source>
        <dbReference type="ARBA" id="ARBA00008954"/>
    </source>
</evidence>
<dbReference type="AlphaFoldDB" id="A0AA40HLE7"/>
<dbReference type="InterPro" id="IPR050103">
    <property type="entry name" value="Class-III_PLP-dep_AT"/>
</dbReference>
<dbReference type="GO" id="GO:0004587">
    <property type="term" value="F:ornithine aminotransferase activity"/>
    <property type="evidence" value="ECO:0007669"/>
    <property type="project" value="UniProtKB-EC"/>
</dbReference>
<dbReference type="InterPro" id="IPR015424">
    <property type="entry name" value="PyrdxlP-dep_Trfase"/>
</dbReference>
<comment type="cofactor">
    <cofactor evidence="1">
        <name>pyridoxal 5'-phosphate</name>
        <dbReference type="ChEBI" id="CHEBI:597326"/>
    </cofactor>
</comment>
<dbReference type="NCBIfam" id="TIGR01885">
    <property type="entry name" value="Orn_aminotrans"/>
    <property type="match status" value="1"/>
</dbReference>
<dbReference type="InterPro" id="IPR015422">
    <property type="entry name" value="PyrdxlP-dep_Trfase_small"/>
</dbReference>
<dbReference type="Pfam" id="PF00202">
    <property type="entry name" value="Aminotran_3"/>
    <property type="match status" value="2"/>
</dbReference>
<dbReference type="GO" id="GO:0010121">
    <property type="term" value="P:L-arginine catabolic process to proline via ornithine"/>
    <property type="evidence" value="ECO:0007669"/>
    <property type="project" value="TreeGrafter"/>
</dbReference>
<evidence type="ECO:0000256" key="5">
    <source>
        <dbReference type="ARBA" id="ARBA00012924"/>
    </source>
</evidence>
<dbReference type="EMBL" id="JAULJE010000016">
    <property type="protein sequence ID" value="KAK1333369.1"/>
    <property type="molecule type" value="Genomic_DNA"/>
</dbReference>
<dbReference type="Gene3D" id="3.40.640.10">
    <property type="entry name" value="Type I PLP-dependent aspartate aminotransferase-like (Major domain)"/>
    <property type="match status" value="2"/>
</dbReference>
<name>A0AA40HLE7_CNENI</name>
<evidence type="ECO:0000256" key="1">
    <source>
        <dbReference type="ARBA" id="ARBA00001933"/>
    </source>
</evidence>
<evidence type="ECO:0000256" key="7">
    <source>
        <dbReference type="ARBA" id="ARBA00022679"/>
    </source>
</evidence>
<comment type="pathway">
    <text evidence="2">Amino-acid biosynthesis; L-proline biosynthesis; L-glutamate 5-semialdehyde from L-ornithine: step 1/1.</text>
</comment>
<evidence type="ECO:0000256" key="11">
    <source>
        <dbReference type="ARBA" id="ARBA00056101"/>
    </source>
</evidence>
<keyword evidence="7" id="KW-0808">Transferase</keyword>
<comment type="subunit">
    <text evidence="4">Homohexamer.</text>
</comment>
<comment type="function">
    <text evidence="11">Catalyzes the reversible interconversion of L-ornithine and 2-oxoglutarate to L-glutamate semialdehyde and L-glutamate.</text>
</comment>
<comment type="catalytic activity">
    <reaction evidence="10">
        <text>L-ornithine + 2-oxoglutarate = L-glutamate 5-semialdehyde + L-glutamate</text>
        <dbReference type="Rhea" id="RHEA:25160"/>
        <dbReference type="ChEBI" id="CHEBI:16810"/>
        <dbReference type="ChEBI" id="CHEBI:29985"/>
        <dbReference type="ChEBI" id="CHEBI:46911"/>
        <dbReference type="ChEBI" id="CHEBI:58066"/>
        <dbReference type="EC" id="2.6.1.13"/>
    </reaction>
    <physiologicalReaction direction="left-to-right" evidence="10">
        <dbReference type="Rhea" id="RHEA:25161"/>
    </physiologicalReaction>
    <physiologicalReaction direction="right-to-left" evidence="10">
        <dbReference type="Rhea" id="RHEA:25162"/>
    </physiologicalReaction>
</comment>
<dbReference type="FunFam" id="3.40.640.10:FF:000011">
    <property type="entry name" value="Ornithine aminotransferase"/>
    <property type="match status" value="1"/>
</dbReference>
<dbReference type="GO" id="GO:0005737">
    <property type="term" value="C:cytoplasm"/>
    <property type="evidence" value="ECO:0007669"/>
    <property type="project" value="TreeGrafter"/>
</dbReference>
<evidence type="ECO:0000256" key="12">
    <source>
        <dbReference type="ARBA" id="ARBA00069115"/>
    </source>
</evidence>
<proteinExistence type="inferred from homology"/>
<dbReference type="PANTHER" id="PTHR11986:SF18">
    <property type="entry name" value="ORNITHINE AMINOTRANSFERASE, MITOCHONDRIAL"/>
    <property type="match status" value="1"/>
</dbReference>
<keyword evidence="6" id="KW-0032">Aminotransferase</keyword>
<dbReference type="PROSITE" id="PS00600">
    <property type="entry name" value="AA_TRANSFER_CLASS_3"/>
    <property type="match status" value="1"/>
</dbReference>